<keyword evidence="2" id="KW-1185">Reference proteome</keyword>
<evidence type="ECO:0000313" key="1">
    <source>
        <dbReference type="EMBL" id="NER13386.1"/>
    </source>
</evidence>
<dbReference type="EMBL" id="JAABOO010000002">
    <property type="protein sequence ID" value="NER13386.1"/>
    <property type="molecule type" value="Genomic_DNA"/>
</dbReference>
<name>A0A6P0USP8_9FLAO</name>
<evidence type="ECO:0000313" key="2">
    <source>
        <dbReference type="Proteomes" id="UP000468581"/>
    </source>
</evidence>
<organism evidence="1 2">
    <name type="scientific">Leptobacterium flavescens</name>
    <dbReference type="NCBI Taxonomy" id="472055"/>
    <lineage>
        <taxon>Bacteria</taxon>
        <taxon>Pseudomonadati</taxon>
        <taxon>Bacteroidota</taxon>
        <taxon>Flavobacteriia</taxon>
        <taxon>Flavobacteriales</taxon>
        <taxon>Flavobacteriaceae</taxon>
        <taxon>Leptobacterium</taxon>
    </lineage>
</organism>
<dbReference type="AlphaFoldDB" id="A0A6P0USP8"/>
<protein>
    <submittedName>
        <fullName evidence="1">Uncharacterized protein</fullName>
    </submittedName>
</protein>
<dbReference type="Proteomes" id="UP000468581">
    <property type="component" value="Unassembled WGS sequence"/>
</dbReference>
<gene>
    <name evidence="1" type="ORF">GWK08_08055</name>
</gene>
<comment type="caution">
    <text evidence="1">The sequence shown here is derived from an EMBL/GenBank/DDBJ whole genome shotgun (WGS) entry which is preliminary data.</text>
</comment>
<sequence>MDSAKLVEQLEEKVTEGKLKKINERNSNNVGVLDGTRSFNCAIIIDIYKDLEGNDLFRIEHNIDQKNNYHTIRVEEFNNGFF</sequence>
<accession>A0A6P0USP8</accession>
<dbReference type="RefSeq" id="WP_163606427.1">
    <property type="nucleotide sequence ID" value="NZ_JAABOO010000002.1"/>
</dbReference>
<reference evidence="1 2" key="1">
    <citation type="submission" date="2020-01" db="EMBL/GenBank/DDBJ databases">
        <title>Leptobacterium flavescens.</title>
        <authorList>
            <person name="Wang G."/>
        </authorList>
    </citation>
    <scope>NUCLEOTIDE SEQUENCE [LARGE SCALE GENOMIC DNA]</scope>
    <source>
        <strain evidence="1 2">KCTC 22160</strain>
    </source>
</reference>
<proteinExistence type="predicted"/>